<name>A0A8S5PT34_9CAUD</name>
<evidence type="ECO:0000313" key="1">
    <source>
        <dbReference type="EMBL" id="DAE10287.1"/>
    </source>
</evidence>
<protein>
    <submittedName>
        <fullName evidence="1">3D containing protein</fullName>
    </submittedName>
</protein>
<dbReference type="CDD" id="cd14667">
    <property type="entry name" value="3D_containing_proteins"/>
    <property type="match status" value="1"/>
</dbReference>
<accession>A0A8S5PT34</accession>
<proteinExistence type="predicted"/>
<dbReference type="InterPro" id="IPR059180">
    <property type="entry name" value="3D_YorM"/>
</dbReference>
<sequence length="196" mass="21769">MNCSENTRKATQRAKRNQWFRRMFTVALLMGLVVGFFLGRFTAHAFGRTTVEPDTEPSQTVDIQPTQSVIPTPEVSLEPVEPEPVYLGEFRVTAYCACEICCGQWAENRPNGIVYGASGEPLVAGVSCASPLPFGTVLEVEGVGTYIVQDRTASWVVDKYGENLVDIYFDDHQAALEFGLQYHDVYLKEGADNDQM</sequence>
<reference evidence="1" key="1">
    <citation type="journal article" date="2021" name="Proc. Natl. Acad. Sci. U.S.A.">
        <title>A Catalog of Tens of Thousands of Viruses from Human Metagenomes Reveals Hidden Associations with Chronic Diseases.</title>
        <authorList>
            <person name="Tisza M.J."/>
            <person name="Buck C.B."/>
        </authorList>
    </citation>
    <scope>NUCLEOTIDE SEQUENCE</scope>
    <source>
        <strain evidence="1">Ct3es5</strain>
    </source>
</reference>
<organism evidence="1">
    <name type="scientific">Siphoviridae sp. ct3es5</name>
    <dbReference type="NCBI Taxonomy" id="2825322"/>
    <lineage>
        <taxon>Viruses</taxon>
        <taxon>Duplodnaviria</taxon>
        <taxon>Heunggongvirae</taxon>
        <taxon>Uroviricota</taxon>
        <taxon>Caudoviricetes</taxon>
    </lineage>
</organism>
<dbReference type="EMBL" id="BK015507">
    <property type="protein sequence ID" value="DAE10287.1"/>
    <property type="molecule type" value="Genomic_DNA"/>
</dbReference>